<dbReference type="Proteomes" id="UP001159427">
    <property type="component" value="Unassembled WGS sequence"/>
</dbReference>
<reference evidence="1 2" key="1">
    <citation type="submission" date="2022-05" db="EMBL/GenBank/DDBJ databases">
        <authorList>
            <consortium name="Genoscope - CEA"/>
            <person name="William W."/>
        </authorList>
    </citation>
    <scope>NUCLEOTIDE SEQUENCE [LARGE SCALE GENOMIC DNA]</scope>
</reference>
<dbReference type="InterPro" id="IPR032675">
    <property type="entry name" value="LRR_dom_sf"/>
</dbReference>
<organism evidence="1 2">
    <name type="scientific">Porites evermanni</name>
    <dbReference type="NCBI Taxonomy" id="104178"/>
    <lineage>
        <taxon>Eukaryota</taxon>
        <taxon>Metazoa</taxon>
        <taxon>Cnidaria</taxon>
        <taxon>Anthozoa</taxon>
        <taxon>Hexacorallia</taxon>
        <taxon>Scleractinia</taxon>
        <taxon>Fungiina</taxon>
        <taxon>Poritidae</taxon>
        <taxon>Porites</taxon>
    </lineage>
</organism>
<name>A0ABN8PUV8_9CNID</name>
<gene>
    <name evidence="1" type="ORF">PEVE_00044863</name>
</gene>
<accession>A0ABN8PUV8</accession>
<keyword evidence="2" id="KW-1185">Reference proteome</keyword>
<protein>
    <submittedName>
        <fullName evidence="1">Uncharacterized protein</fullName>
    </submittedName>
</protein>
<sequence>MPFLKCLDIKGCQNIAADSMVTYLLVKETLEVLRMPNCFQVDGKSLISILKSLSEVKVVYASDCGQISVEQARDILHSCKRLEFFSLSPSWGPFDLWADLLTREIDVGALLRQKIANKSLSQAEKLNVVTNHYKPGKESAFPKVPMNGCNRYF</sequence>
<proteinExistence type="predicted"/>
<dbReference type="SUPFAM" id="SSF52047">
    <property type="entry name" value="RNI-like"/>
    <property type="match status" value="1"/>
</dbReference>
<evidence type="ECO:0000313" key="2">
    <source>
        <dbReference type="Proteomes" id="UP001159427"/>
    </source>
</evidence>
<evidence type="ECO:0000313" key="1">
    <source>
        <dbReference type="EMBL" id="CAH3149273.1"/>
    </source>
</evidence>
<dbReference type="Gene3D" id="3.80.10.10">
    <property type="entry name" value="Ribonuclease Inhibitor"/>
    <property type="match status" value="1"/>
</dbReference>
<comment type="caution">
    <text evidence="1">The sequence shown here is derived from an EMBL/GenBank/DDBJ whole genome shotgun (WGS) entry which is preliminary data.</text>
</comment>
<dbReference type="EMBL" id="CALNXI010000968">
    <property type="protein sequence ID" value="CAH3149273.1"/>
    <property type="molecule type" value="Genomic_DNA"/>
</dbReference>